<organism evidence="1 2">
    <name type="scientific">Vigna unguiculata</name>
    <name type="common">Cowpea</name>
    <dbReference type="NCBI Taxonomy" id="3917"/>
    <lineage>
        <taxon>Eukaryota</taxon>
        <taxon>Viridiplantae</taxon>
        <taxon>Streptophyta</taxon>
        <taxon>Embryophyta</taxon>
        <taxon>Tracheophyta</taxon>
        <taxon>Spermatophyta</taxon>
        <taxon>Magnoliopsida</taxon>
        <taxon>eudicotyledons</taxon>
        <taxon>Gunneridae</taxon>
        <taxon>Pentapetalae</taxon>
        <taxon>rosids</taxon>
        <taxon>fabids</taxon>
        <taxon>Fabales</taxon>
        <taxon>Fabaceae</taxon>
        <taxon>Papilionoideae</taxon>
        <taxon>50 kb inversion clade</taxon>
        <taxon>NPAAA clade</taxon>
        <taxon>indigoferoid/millettioid clade</taxon>
        <taxon>Phaseoleae</taxon>
        <taxon>Vigna</taxon>
    </lineage>
</organism>
<name>A0A4D6NSX0_VIGUN</name>
<protein>
    <submittedName>
        <fullName evidence="1">Uncharacterized protein</fullName>
    </submittedName>
</protein>
<evidence type="ECO:0000313" key="1">
    <source>
        <dbReference type="EMBL" id="QCE14857.1"/>
    </source>
</evidence>
<evidence type="ECO:0000313" key="2">
    <source>
        <dbReference type="Proteomes" id="UP000501690"/>
    </source>
</evidence>
<dbReference type="Proteomes" id="UP000501690">
    <property type="component" value="Linkage Group LG11"/>
</dbReference>
<proteinExistence type="predicted"/>
<accession>A0A4D6NSX0</accession>
<keyword evidence="2" id="KW-1185">Reference proteome</keyword>
<sequence length="71" mass="7951">MVLKLRVLSATSRLGEGLWVLSEPGSRPGEMASPKRDVMVMCDALFAFLAQASLKWVFGREMITPRREDLV</sequence>
<dbReference type="EMBL" id="CP039355">
    <property type="protein sequence ID" value="QCE14857.1"/>
    <property type="molecule type" value="Genomic_DNA"/>
</dbReference>
<reference evidence="1 2" key="1">
    <citation type="submission" date="2019-04" db="EMBL/GenBank/DDBJ databases">
        <title>An improved genome assembly and genetic linkage map for asparagus bean, Vigna unguiculata ssp. sesquipedialis.</title>
        <authorList>
            <person name="Xia Q."/>
            <person name="Zhang R."/>
            <person name="Dong Y."/>
        </authorList>
    </citation>
    <scope>NUCLEOTIDE SEQUENCE [LARGE SCALE GENOMIC DNA]</scope>
    <source>
        <tissue evidence="1">Leaf</tissue>
    </source>
</reference>
<gene>
    <name evidence="1" type="ORF">DEO72_LG11g1863</name>
</gene>
<dbReference type="AlphaFoldDB" id="A0A4D6NSX0"/>